<dbReference type="EnsemblFungi" id="PTTG_25732-t43_1">
    <property type="protein sequence ID" value="PTTG_25732-t43_1-p1"/>
    <property type="gene ID" value="PTTG_25732"/>
</dbReference>
<organism evidence="1">
    <name type="scientific">Puccinia triticina (isolate 1-1 / race 1 (BBBD))</name>
    <name type="common">Brown leaf rust fungus</name>
    <dbReference type="NCBI Taxonomy" id="630390"/>
    <lineage>
        <taxon>Eukaryota</taxon>
        <taxon>Fungi</taxon>
        <taxon>Dikarya</taxon>
        <taxon>Basidiomycota</taxon>
        <taxon>Pucciniomycotina</taxon>
        <taxon>Pucciniomycetes</taxon>
        <taxon>Pucciniales</taxon>
        <taxon>Pucciniaceae</taxon>
        <taxon>Puccinia</taxon>
    </lineage>
</organism>
<evidence type="ECO:0000313" key="3">
    <source>
        <dbReference type="Proteomes" id="UP000005240"/>
    </source>
</evidence>
<reference evidence="1" key="2">
    <citation type="submission" date="2016-05" db="EMBL/GenBank/DDBJ databases">
        <title>Comparative analysis highlights variable genome content of wheat rusts and divergence of the mating loci.</title>
        <authorList>
            <person name="Cuomo C.A."/>
            <person name="Bakkeren G."/>
            <person name="Szabo L."/>
            <person name="Khalil H."/>
            <person name="Joly D."/>
            <person name="Goldberg J."/>
            <person name="Young S."/>
            <person name="Zeng Q."/>
            <person name="Fellers J."/>
        </authorList>
    </citation>
    <scope>NUCLEOTIDE SEQUENCE [LARGE SCALE GENOMIC DNA]</scope>
    <source>
        <strain evidence="1">1-1 BBBD Race 1</strain>
    </source>
</reference>
<reference evidence="2" key="4">
    <citation type="submission" date="2025-05" db="UniProtKB">
        <authorList>
            <consortium name="EnsemblFungi"/>
        </authorList>
    </citation>
    <scope>IDENTIFICATION</scope>
    <source>
        <strain evidence="2">isolate 1-1 / race 1 (BBBD)</strain>
    </source>
</reference>
<accession>A0A180GZX4</accession>
<protein>
    <submittedName>
        <fullName evidence="1 2">Uncharacterized protein</fullName>
    </submittedName>
</protein>
<gene>
    <name evidence="1" type="ORF">PTTG_25732</name>
</gene>
<reference evidence="1" key="1">
    <citation type="submission" date="2009-11" db="EMBL/GenBank/DDBJ databases">
        <authorList>
            <consortium name="The Broad Institute Genome Sequencing Platform"/>
            <person name="Ward D."/>
            <person name="Feldgarden M."/>
            <person name="Earl A."/>
            <person name="Young S.K."/>
            <person name="Zeng Q."/>
            <person name="Koehrsen M."/>
            <person name="Alvarado L."/>
            <person name="Berlin A."/>
            <person name="Bochicchio J."/>
            <person name="Borenstein D."/>
            <person name="Chapman S.B."/>
            <person name="Chen Z."/>
            <person name="Engels R."/>
            <person name="Freedman E."/>
            <person name="Gellesch M."/>
            <person name="Goldberg J."/>
            <person name="Griggs A."/>
            <person name="Gujja S."/>
            <person name="Heilman E."/>
            <person name="Heiman D."/>
            <person name="Hepburn T."/>
            <person name="Howarth C."/>
            <person name="Jen D."/>
            <person name="Larson L."/>
            <person name="Lewis B."/>
            <person name="Mehta T."/>
            <person name="Park D."/>
            <person name="Pearson M."/>
            <person name="Roberts A."/>
            <person name="Saif S."/>
            <person name="Shea T."/>
            <person name="Shenoy N."/>
            <person name="Sisk P."/>
            <person name="Stolte C."/>
            <person name="Sykes S."/>
            <person name="Thomson T."/>
            <person name="Walk T."/>
            <person name="White J."/>
            <person name="Yandava C."/>
            <person name="Izard J."/>
            <person name="Baranova O.V."/>
            <person name="Blanton J.M."/>
            <person name="Tanner A.C."/>
            <person name="Dewhirst F.E."/>
            <person name="Haas B."/>
            <person name="Nusbaum C."/>
            <person name="Birren B."/>
        </authorList>
    </citation>
    <scope>NUCLEOTIDE SEQUENCE [LARGE SCALE GENOMIC DNA]</scope>
    <source>
        <strain evidence="1">1-1 BBBD Race 1</strain>
    </source>
</reference>
<dbReference type="AlphaFoldDB" id="A0A180GZX4"/>
<dbReference type="VEuPathDB" id="FungiDB:PTTG_25732"/>
<evidence type="ECO:0000313" key="1">
    <source>
        <dbReference type="EMBL" id="OAV98290.1"/>
    </source>
</evidence>
<dbReference type="Proteomes" id="UP000005240">
    <property type="component" value="Unassembled WGS sequence"/>
</dbReference>
<name>A0A180GZX4_PUCT1</name>
<reference evidence="2 3" key="3">
    <citation type="journal article" date="2017" name="G3 (Bethesda)">
        <title>Comparative analysis highlights variable genome content of wheat rusts and divergence of the mating loci.</title>
        <authorList>
            <person name="Cuomo C.A."/>
            <person name="Bakkeren G."/>
            <person name="Khalil H.B."/>
            <person name="Panwar V."/>
            <person name="Joly D."/>
            <person name="Linning R."/>
            <person name="Sakthikumar S."/>
            <person name="Song X."/>
            <person name="Adiconis X."/>
            <person name="Fan L."/>
            <person name="Goldberg J.M."/>
            <person name="Levin J.Z."/>
            <person name="Young S."/>
            <person name="Zeng Q."/>
            <person name="Anikster Y."/>
            <person name="Bruce M."/>
            <person name="Wang M."/>
            <person name="Yin C."/>
            <person name="McCallum B."/>
            <person name="Szabo L.J."/>
            <person name="Hulbert S."/>
            <person name="Chen X."/>
            <person name="Fellers J.P."/>
        </authorList>
    </citation>
    <scope>NUCLEOTIDE SEQUENCE</scope>
    <source>
        <strain evidence="3">Isolate 1-1 / race 1 (BBBD)</strain>
        <strain evidence="2">isolate 1-1 / race 1 (BBBD)</strain>
    </source>
</reference>
<keyword evidence="3" id="KW-1185">Reference proteome</keyword>
<sequence>MKSGYHPCLLGAHLILSSYLKSSISTPPTPIHVEPETLRLGSLGDEHVPGVSCGQLETVGCSDFKHYGQMKELTSVTSDSDDLFNTMNAGWYFDSELEDREWWMQVLGDYSGSVPKHNIVSPVGGAQVEQEGKS</sequence>
<evidence type="ECO:0000313" key="2">
    <source>
        <dbReference type="EnsemblFungi" id="PTTG_25732-t43_1-p1"/>
    </source>
</evidence>
<dbReference type="EMBL" id="ADAS02000008">
    <property type="protein sequence ID" value="OAV98290.1"/>
    <property type="molecule type" value="Genomic_DNA"/>
</dbReference>
<proteinExistence type="predicted"/>